<reference evidence="3" key="1">
    <citation type="submission" date="2016-11" db="UniProtKB">
        <authorList>
            <consortium name="WormBaseParasite"/>
        </authorList>
    </citation>
    <scope>IDENTIFICATION</scope>
</reference>
<feature type="compositionally biased region" description="Low complexity" evidence="1">
    <location>
        <begin position="15"/>
        <end position="26"/>
    </location>
</feature>
<evidence type="ECO:0000313" key="2">
    <source>
        <dbReference type="Proteomes" id="UP000095280"/>
    </source>
</evidence>
<evidence type="ECO:0000313" key="3">
    <source>
        <dbReference type="WBParaSite" id="maker-unitig_27117-snap-gene-0.3-mRNA-1"/>
    </source>
</evidence>
<protein>
    <submittedName>
        <fullName evidence="3">Unspecified product</fullName>
    </submittedName>
</protein>
<proteinExistence type="predicted"/>
<dbReference type="AlphaFoldDB" id="A0A1I8FAS9"/>
<dbReference type="Proteomes" id="UP000095280">
    <property type="component" value="Unplaced"/>
</dbReference>
<name>A0A1I8FAS9_9PLAT</name>
<dbReference type="WBParaSite" id="maker-unitig_27117-snap-gene-0.3-mRNA-1">
    <property type="protein sequence ID" value="maker-unitig_27117-snap-gene-0.3-mRNA-1"/>
    <property type="gene ID" value="maker-unitig_27117-snap-gene-0.3"/>
</dbReference>
<feature type="compositionally biased region" description="Basic and acidic residues" evidence="1">
    <location>
        <begin position="29"/>
        <end position="39"/>
    </location>
</feature>
<keyword evidence="2" id="KW-1185">Reference proteome</keyword>
<feature type="region of interest" description="Disordered" evidence="1">
    <location>
        <begin position="1"/>
        <end position="55"/>
    </location>
</feature>
<organism evidence="2 3">
    <name type="scientific">Macrostomum lignano</name>
    <dbReference type="NCBI Taxonomy" id="282301"/>
    <lineage>
        <taxon>Eukaryota</taxon>
        <taxon>Metazoa</taxon>
        <taxon>Spiralia</taxon>
        <taxon>Lophotrochozoa</taxon>
        <taxon>Platyhelminthes</taxon>
        <taxon>Rhabditophora</taxon>
        <taxon>Macrostomorpha</taxon>
        <taxon>Macrostomida</taxon>
        <taxon>Macrostomidae</taxon>
        <taxon>Macrostomum</taxon>
    </lineage>
</organism>
<accession>A0A1I8FAS9</accession>
<sequence>MMTMQPPNLMPPPGQQSSAAPASPSSTINDREPAEDNCRSQHQRRGQAAVSARPSASLCAAPTFGNFSRRRRIFSGVQFNLASGDRRFNSVAAGSKARSARPRSGGVLPRQATDGPPGRSEGAIWRSSTSLCTRCRLARRLPRRLPESRTIGLCTAHCRMRGGLPGVPGAPVGCSGDRPVPRQLAPLSAGLRVAGKQSVDDQAVWNVD</sequence>
<evidence type="ECO:0000256" key="1">
    <source>
        <dbReference type="SAM" id="MobiDB-lite"/>
    </source>
</evidence>
<feature type="region of interest" description="Disordered" evidence="1">
    <location>
        <begin position="91"/>
        <end position="123"/>
    </location>
</feature>